<feature type="compositionally biased region" description="Low complexity" evidence="1">
    <location>
        <begin position="129"/>
        <end position="140"/>
    </location>
</feature>
<reference evidence="2" key="2">
    <citation type="submission" date="2023-05" db="EMBL/GenBank/DDBJ databases">
        <authorList>
            <consortium name="Lawrence Berkeley National Laboratory"/>
            <person name="Steindorff A."/>
            <person name="Hensen N."/>
            <person name="Bonometti L."/>
            <person name="Westerberg I."/>
            <person name="Brannstrom I.O."/>
            <person name="Guillou S."/>
            <person name="Cros-Aarteil S."/>
            <person name="Calhoun S."/>
            <person name="Haridas S."/>
            <person name="Kuo A."/>
            <person name="Mondo S."/>
            <person name="Pangilinan J."/>
            <person name="Riley R."/>
            <person name="Labutti K."/>
            <person name="Andreopoulos B."/>
            <person name="Lipzen A."/>
            <person name="Chen C."/>
            <person name="Yanf M."/>
            <person name="Daum C."/>
            <person name="Ng V."/>
            <person name="Clum A."/>
            <person name="Ohm R."/>
            <person name="Martin F."/>
            <person name="Silar P."/>
            <person name="Natvig D."/>
            <person name="Lalanne C."/>
            <person name="Gautier V."/>
            <person name="Ament-Velasquez S.L."/>
            <person name="Kruys A."/>
            <person name="Hutchinson M.I."/>
            <person name="Powell A.J."/>
            <person name="Barry K."/>
            <person name="Miller A.N."/>
            <person name="Grigoriev I.V."/>
            <person name="Debuchy R."/>
            <person name="Gladieux P."/>
            <person name="Thoren M.H."/>
            <person name="Johannesson H."/>
        </authorList>
    </citation>
    <scope>NUCLEOTIDE SEQUENCE</scope>
    <source>
        <strain evidence="2">PSN293</strain>
    </source>
</reference>
<dbReference type="AlphaFoldDB" id="A0AAN7B2S3"/>
<gene>
    <name evidence="2" type="ORF">QBC37DRAFT_407342</name>
</gene>
<proteinExistence type="predicted"/>
<organism evidence="2 3">
    <name type="scientific">Rhypophila decipiens</name>
    <dbReference type="NCBI Taxonomy" id="261697"/>
    <lineage>
        <taxon>Eukaryota</taxon>
        <taxon>Fungi</taxon>
        <taxon>Dikarya</taxon>
        <taxon>Ascomycota</taxon>
        <taxon>Pezizomycotina</taxon>
        <taxon>Sordariomycetes</taxon>
        <taxon>Sordariomycetidae</taxon>
        <taxon>Sordariales</taxon>
        <taxon>Naviculisporaceae</taxon>
        <taxon>Rhypophila</taxon>
    </lineage>
</organism>
<evidence type="ECO:0000313" key="2">
    <source>
        <dbReference type="EMBL" id="KAK4206170.1"/>
    </source>
</evidence>
<feature type="region of interest" description="Disordered" evidence="1">
    <location>
        <begin position="129"/>
        <end position="173"/>
    </location>
</feature>
<protein>
    <submittedName>
        <fullName evidence="2">Uncharacterized protein</fullName>
    </submittedName>
</protein>
<comment type="caution">
    <text evidence="2">The sequence shown here is derived from an EMBL/GenBank/DDBJ whole genome shotgun (WGS) entry which is preliminary data.</text>
</comment>
<evidence type="ECO:0000313" key="3">
    <source>
        <dbReference type="Proteomes" id="UP001301769"/>
    </source>
</evidence>
<keyword evidence="3" id="KW-1185">Reference proteome</keyword>
<dbReference type="Proteomes" id="UP001301769">
    <property type="component" value="Unassembled WGS sequence"/>
</dbReference>
<reference evidence="2" key="1">
    <citation type="journal article" date="2023" name="Mol. Phylogenet. Evol.">
        <title>Genome-scale phylogeny and comparative genomics of the fungal order Sordariales.</title>
        <authorList>
            <person name="Hensen N."/>
            <person name="Bonometti L."/>
            <person name="Westerberg I."/>
            <person name="Brannstrom I.O."/>
            <person name="Guillou S."/>
            <person name="Cros-Aarteil S."/>
            <person name="Calhoun S."/>
            <person name="Haridas S."/>
            <person name="Kuo A."/>
            <person name="Mondo S."/>
            <person name="Pangilinan J."/>
            <person name="Riley R."/>
            <person name="LaButti K."/>
            <person name="Andreopoulos B."/>
            <person name="Lipzen A."/>
            <person name="Chen C."/>
            <person name="Yan M."/>
            <person name="Daum C."/>
            <person name="Ng V."/>
            <person name="Clum A."/>
            <person name="Steindorff A."/>
            <person name="Ohm R.A."/>
            <person name="Martin F."/>
            <person name="Silar P."/>
            <person name="Natvig D.O."/>
            <person name="Lalanne C."/>
            <person name="Gautier V."/>
            <person name="Ament-Velasquez S.L."/>
            <person name="Kruys A."/>
            <person name="Hutchinson M.I."/>
            <person name="Powell A.J."/>
            <person name="Barry K."/>
            <person name="Miller A.N."/>
            <person name="Grigoriev I.V."/>
            <person name="Debuchy R."/>
            <person name="Gladieux P."/>
            <person name="Hiltunen Thoren M."/>
            <person name="Johannesson H."/>
        </authorList>
    </citation>
    <scope>NUCLEOTIDE SEQUENCE</scope>
    <source>
        <strain evidence="2">PSN293</strain>
    </source>
</reference>
<name>A0AAN7B2S3_9PEZI</name>
<evidence type="ECO:0000256" key="1">
    <source>
        <dbReference type="SAM" id="MobiDB-lite"/>
    </source>
</evidence>
<sequence length="202" mass="22761">MDSGYLSRSVSSYQDRFFRPRASPSQPETEDETYYSLWGFEPADVYHRYSSGRPRKRFLESFLSIEIPEYAREDPSQHYSWLVGFPNKKLELVRERFPDGASLADMFEVWGPKDDEGLAQIFAGLRSSVPTSPSSAVASVGEQMERVASDSRTRNNEESITEAPTSDAASEGSVVNKWSKGVRGYVLHMSVMLIGKSFPHVD</sequence>
<dbReference type="EMBL" id="MU858484">
    <property type="protein sequence ID" value="KAK4206170.1"/>
    <property type="molecule type" value="Genomic_DNA"/>
</dbReference>
<feature type="compositionally biased region" description="Basic and acidic residues" evidence="1">
    <location>
        <begin position="143"/>
        <end position="157"/>
    </location>
</feature>
<accession>A0AAN7B2S3</accession>